<gene>
    <name evidence="1" type="ORF">D3873_02880</name>
</gene>
<dbReference type="InterPro" id="IPR029062">
    <property type="entry name" value="Class_I_gatase-like"/>
</dbReference>
<dbReference type="PANTHER" id="PTHR43235">
    <property type="entry name" value="GLUTAMINE AMIDOTRANSFERASE PB2B2.05-RELATED"/>
    <property type="match status" value="1"/>
</dbReference>
<keyword evidence="2" id="KW-1185">Reference proteome</keyword>
<sequence length="241" mass="27469">MKPLIGITSEVLENGSYFLPPVYAKAIVEAGGIPFLIPLVPNEDLDDLSDLLDGLFVTGGEDIDPGYYKEDPHVNLGKIVPKLDELEYNLVELMLKKDKPYIGVCRGMHMLNIVQGGSLYQHIHTQRKEMSHLHLQIAERTHRSHTVHVHKDSNLYNMLQEEEFRVNSFHHQALNKIGKDLEVVAHATDGIVEAVESKSHSFVHGFQWHPEEFAVDGEENSKRVFSRYIEAAIERKNRDQK</sequence>
<dbReference type="InterPro" id="IPR044668">
    <property type="entry name" value="PuuD-like"/>
</dbReference>
<proteinExistence type="predicted"/>
<evidence type="ECO:0000313" key="2">
    <source>
        <dbReference type="Proteomes" id="UP000265725"/>
    </source>
</evidence>
<dbReference type="OrthoDB" id="9813383at2"/>
<dbReference type="GO" id="GO:0033969">
    <property type="term" value="F:gamma-glutamyl-gamma-aminobutyrate hydrolase activity"/>
    <property type="evidence" value="ECO:0007669"/>
    <property type="project" value="TreeGrafter"/>
</dbReference>
<dbReference type="Proteomes" id="UP000265725">
    <property type="component" value="Chromosome"/>
</dbReference>
<dbReference type="KEGG" id="paek:D3873_02880"/>
<keyword evidence="1" id="KW-0378">Hydrolase</keyword>
<dbReference type="PROSITE" id="PS51273">
    <property type="entry name" value="GATASE_TYPE_1"/>
    <property type="match status" value="1"/>
</dbReference>
<evidence type="ECO:0000313" key="1">
    <source>
        <dbReference type="EMBL" id="AYC30755.1"/>
    </source>
</evidence>
<dbReference type="Pfam" id="PF07722">
    <property type="entry name" value="Peptidase_C26"/>
    <property type="match status" value="1"/>
</dbReference>
<name>A0A385YV32_9BACL</name>
<dbReference type="AlphaFoldDB" id="A0A385YV32"/>
<reference evidence="2" key="1">
    <citation type="submission" date="2018-09" db="EMBL/GenBank/DDBJ databases">
        <authorList>
            <person name="Zhu H."/>
        </authorList>
    </citation>
    <scope>NUCLEOTIDE SEQUENCE [LARGE SCALE GENOMIC DNA]</scope>
    <source>
        <strain evidence="2">K2R23-3</strain>
    </source>
</reference>
<dbReference type="EMBL" id="CP032418">
    <property type="protein sequence ID" value="AYC30755.1"/>
    <property type="molecule type" value="Genomic_DNA"/>
</dbReference>
<dbReference type="PANTHER" id="PTHR43235:SF1">
    <property type="entry name" value="GLUTAMINE AMIDOTRANSFERASE PB2B2.05-RELATED"/>
    <property type="match status" value="1"/>
</dbReference>
<dbReference type="CDD" id="cd01745">
    <property type="entry name" value="GATase1_2"/>
    <property type="match status" value="1"/>
</dbReference>
<dbReference type="InterPro" id="IPR011697">
    <property type="entry name" value="Peptidase_C26"/>
</dbReference>
<dbReference type="GO" id="GO:0006598">
    <property type="term" value="P:polyamine catabolic process"/>
    <property type="evidence" value="ECO:0007669"/>
    <property type="project" value="TreeGrafter"/>
</dbReference>
<dbReference type="SUPFAM" id="SSF52317">
    <property type="entry name" value="Class I glutamine amidotransferase-like"/>
    <property type="match status" value="1"/>
</dbReference>
<accession>A0A385YV32</accession>
<dbReference type="Gene3D" id="3.40.50.880">
    <property type="match status" value="1"/>
</dbReference>
<organism evidence="1 2">
    <name type="scientific">Paenisporosarcina cavernae</name>
    <dbReference type="NCBI Taxonomy" id="2320858"/>
    <lineage>
        <taxon>Bacteria</taxon>
        <taxon>Bacillati</taxon>
        <taxon>Bacillota</taxon>
        <taxon>Bacilli</taxon>
        <taxon>Bacillales</taxon>
        <taxon>Caryophanaceae</taxon>
        <taxon>Paenisporosarcina</taxon>
    </lineage>
</organism>
<dbReference type="GO" id="GO:0005829">
    <property type="term" value="C:cytosol"/>
    <property type="evidence" value="ECO:0007669"/>
    <property type="project" value="TreeGrafter"/>
</dbReference>
<protein>
    <submittedName>
        <fullName evidence="1">Gamma-glutamyl-gamma-aminobutyrate hydrolase family protein</fullName>
    </submittedName>
</protein>